<proteinExistence type="predicted"/>
<evidence type="ECO:0000313" key="2">
    <source>
        <dbReference type="Proteomes" id="UP000246410"/>
    </source>
</evidence>
<gene>
    <name evidence="1" type="ORF">DFR69_116127</name>
</gene>
<reference evidence="1 2" key="1">
    <citation type="submission" date="2018-05" db="EMBL/GenBank/DDBJ databases">
        <title>Genomic Encyclopedia of Type Strains, Phase IV (KMG-IV): sequencing the most valuable type-strain genomes for metagenomic binning, comparative biology and taxonomic classification.</title>
        <authorList>
            <person name="Goeker M."/>
        </authorList>
    </citation>
    <scope>NUCLEOTIDE SEQUENCE [LARGE SCALE GENOMIC DNA]</scope>
    <source>
        <strain evidence="1 2">DSM 44717</strain>
    </source>
</reference>
<organism evidence="1 2">
    <name type="scientific">Nocardia neocaledoniensis</name>
    <dbReference type="NCBI Taxonomy" id="236511"/>
    <lineage>
        <taxon>Bacteria</taxon>
        <taxon>Bacillati</taxon>
        <taxon>Actinomycetota</taxon>
        <taxon>Actinomycetes</taxon>
        <taxon>Mycobacteriales</taxon>
        <taxon>Nocardiaceae</taxon>
        <taxon>Nocardia</taxon>
    </lineage>
</organism>
<sequence length="86" mass="9751">MSVDRLLFPRPETDRVYVERVPVDGACPACGAPELARYPVANFLGPRMVVKCQHCFHHVSVTRAEPEDHWPAWRSPARDWPASRVG</sequence>
<comment type="caution">
    <text evidence="1">The sequence shown here is derived from an EMBL/GenBank/DDBJ whole genome shotgun (WGS) entry which is preliminary data.</text>
</comment>
<dbReference type="EMBL" id="QGTL01000016">
    <property type="protein sequence ID" value="PWV69003.1"/>
    <property type="molecule type" value="Genomic_DNA"/>
</dbReference>
<protein>
    <submittedName>
        <fullName evidence="1">Uncharacterized protein</fullName>
    </submittedName>
</protein>
<dbReference type="AlphaFoldDB" id="A0A317N428"/>
<accession>A0A317N428</accession>
<dbReference type="Proteomes" id="UP000246410">
    <property type="component" value="Unassembled WGS sequence"/>
</dbReference>
<evidence type="ECO:0000313" key="1">
    <source>
        <dbReference type="EMBL" id="PWV69003.1"/>
    </source>
</evidence>
<name>A0A317N428_9NOCA</name>
<dbReference type="RefSeq" id="WP_110041186.1">
    <property type="nucleotide sequence ID" value="NZ_QGTL01000016.1"/>
</dbReference>
<keyword evidence="2" id="KW-1185">Reference proteome</keyword>